<evidence type="ECO:0000256" key="9">
    <source>
        <dbReference type="SAM" id="MobiDB-lite"/>
    </source>
</evidence>
<feature type="compositionally biased region" description="Polar residues" evidence="9">
    <location>
        <begin position="212"/>
        <end position="230"/>
    </location>
</feature>
<dbReference type="SUPFAM" id="SSF51055">
    <property type="entry name" value="Carbohydrate binding domain"/>
    <property type="match status" value="1"/>
</dbReference>
<dbReference type="OrthoDB" id="345880at2"/>
<feature type="region of interest" description="Disordered" evidence="9">
    <location>
        <begin position="212"/>
        <end position="259"/>
    </location>
</feature>
<evidence type="ECO:0000256" key="3">
    <source>
        <dbReference type="ARBA" id="ARBA00022723"/>
    </source>
</evidence>
<keyword evidence="3" id="KW-0479">Metal-binding</keyword>
<dbReference type="CDD" id="cd09597">
    <property type="entry name" value="M4_TLP"/>
    <property type="match status" value="1"/>
</dbReference>
<dbReference type="Gene3D" id="2.10.10.20">
    <property type="entry name" value="Carbohydrate-binding module superfamily 5/12"/>
    <property type="match status" value="1"/>
</dbReference>
<dbReference type="GO" id="GO:0004553">
    <property type="term" value="F:hydrolase activity, hydrolyzing O-glycosyl compounds"/>
    <property type="evidence" value="ECO:0007669"/>
    <property type="project" value="InterPro"/>
</dbReference>
<evidence type="ECO:0000256" key="5">
    <source>
        <dbReference type="ARBA" id="ARBA00022801"/>
    </source>
</evidence>
<dbReference type="InterPro" id="IPR036573">
    <property type="entry name" value="CBM_sf_5/12"/>
</dbReference>
<accession>A0A1H7W907</accession>
<evidence type="ECO:0000256" key="8">
    <source>
        <dbReference type="PIRSR" id="PIRSR623612-1"/>
    </source>
</evidence>
<dbReference type="Pfam" id="PF02839">
    <property type="entry name" value="CBM_5_12"/>
    <property type="match status" value="1"/>
</dbReference>
<evidence type="ECO:0000313" key="13">
    <source>
        <dbReference type="Proteomes" id="UP000198953"/>
    </source>
</evidence>
<dbReference type="PRINTS" id="PR00730">
    <property type="entry name" value="THERMOLYSIN"/>
</dbReference>
<evidence type="ECO:0000256" key="2">
    <source>
        <dbReference type="ARBA" id="ARBA00022670"/>
    </source>
</evidence>
<evidence type="ECO:0000256" key="10">
    <source>
        <dbReference type="SAM" id="SignalP"/>
    </source>
</evidence>
<keyword evidence="7 12" id="KW-0482">Metalloprotease</keyword>
<keyword evidence="13" id="KW-1185">Reference proteome</keyword>
<dbReference type="GO" id="GO:0030246">
    <property type="term" value="F:carbohydrate binding"/>
    <property type="evidence" value="ECO:0007669"/>
    <property type="project" value="InterPro"/>
</dbReference>
<dbReference type="Pfam" id="PF07504">
    <property type="entry name" value="FTP"/>
    <property type="match status" value="1"/>
</dbReference>
<protein>
    <submittedName>
        <fullName evidence="12">Zn-dependent metalloprotease</fullName>
    </submittedName>
</protein>
<dbReference type="SUPFAM" id="SSF55486">
    <property type="entry name" value="Metalloproteases ('zincins'), catalytic domain"/>
    <property type="match status" value="1"/>
</dbReference>
<gene>
    <name evidence="12" type="ORF">SAMN05660976_04415</name>
</gene>
<dbReference type="GO" id="GO:0005975">
    <property type="term" value="P:carbohydrate metabolic process"/>
    <property type="evidence" value="ECO:0007669"/>
    <property type="project" value="InterPro"/>
</dbReference>
<evidence type="ECO:0000256" key="1">
    <source>
        <dbReference type="ARBA" id="ARBA00009388"/>
    </source>
</evidence>
<dbReference type="SMART" id="SM00495">
    <property type="entry name" value="ChtBD3"/>
    <property type="match status" value="1"/>
</dbReference>
<dbReference type="InterPro" id="IPR003610">
    <property type="entry name" value="CBM5/12"/>
</dbReference>
<evidence type="ECO:0000256" key="7">
    <source>
        <dbReference type="ARBA" id="ARBA00023049"/>
    </source>
</evidence>
<dbReference type="InterPro" id="IPR013856">
    <property type="entry name" value="Peptidase_M4_domain"/>
</dbReference>
<dbReference type="STRING" id="46177.SAMN05660976_04415"/>
<keyword evidence="2 12" id="KW-0645">Protease</keyword>
<dbReference type="InterPro" id="IPR050728">
    <property type="entry name" value="Zinc_Metalloprotease_M4"/>
</dbReference>
<keyword evidence="6" id="KW-0862">Zinc</keyword>
<dbReference type="InterPro" id="IPR013783">
    <property type="entry name" value="Ig-like_fold"/>
</dbReference>
<dbReference type="Gene3D" id="2.60.40.10">
    <property type="entry name" value="Immunoglobulins"/>
    <property type="match status" value="2"/>
</dbReference>
<dbReference type="PANTHER" id="PTHR33794:SF1">
    <property type="entry name" value="BACILLOLYSIN"/>
    <property type="match status" value="1"/>
</dbReference>
<dbReference type="GO" id="GO:0005576">
    <property type="term" value="C:extracellular region"/>
    <property type="evidence" value="ECO:0007669"/>
    <property type="project" value="InterPro"/>
</dbReference>
<dbReference type="InterPro" id="IPR027268">
    <property type="entry name" value="Peptidase_M4/M1_CTD_sf"/>
</dbReference>
<feature type="chain" id="PRO_5011445806" evidence="10">
    <location>
        <begin position="26"/>
        <end position="785"/>
    </location>
</feature>
<feature type="signal peptide" evidence="10">
    <location>
        <begin position="1"/>
        <end position="25"/>
    </location>
</feature>
<reference evidence="12 13" key="1">
    <citation type="submission" date="2016-10" db="EMBL/GenBank/DDBJ databases">
        <authorList>
            <person name="de Groot N.N."/>
        </authorList>
    </citation>
    <scope>NUCLEOTIDE SEQUENCE [LARGE SCALE GENOMIC DNA]</scope>
    <source>
        <strain evidence="12 13">DSM 43357</strain>
    </source>
</reference>
<feature type="compositionally biased region" description="Polar residues" evidence="9">
    <location>
        <begin position="247"/>
        <end position="259"/>
    </location>
</feature>
<keyword evidence="4 10" id="KW-0732">Signal</keyword>
<comment type="similarity">
    <text evidence="1">Belongs to the peptidase M4 family.</text>
</comment>
<keyword evidence="5" id="KW-0378">Hydrolase</keyword>
<feature type="active site" evidence="8">
    <location>
        <position position="338"/>
    </location>
</feature>
<evidence type="ECO:0000259" key="11">
    <source>
        <dbReference type="SMART" id="SM00495"/>
    </source>
</evidence>
<organism evidence="12 13">
    <name type="scientific">Nonomuraea pusilla</name>
    <dbReference type="NCBI Taxonomy" id="46177"/>
    <lineage>
        <taxon>Bacteria</taxon>
        <taxon>Bacillati</taxon>
        <taxon>Actinomycetota</taxon>
        <taxon>Actinomycetes</taxon>
        <taxon>Streptosporangiales</taxon>
        <taxon>Streptosporangiaceae</taxon>
        <taxon>Nonomuraea</taxon>
    </lineage>
</organism>
<dbReference type="Gene3D" id="1.10.390.10">
    <property type="entry name" value="Neutral Protease Domain 2"/>
    <property type="match status" value="1"/>
</dbReference>
<dbReference type="AlphaFoldDB" id="A0A1H7W907"/>
<dbReference type="Proteomes" id="UP000198953">
    <property type="component" value="Unassembled WGS sequence"/>
</dbReference>
<feature type="active site" description="Proton donor" evidence="8">
    <location>
        <position position="427"/>
    </location>
</feature>
<evidence type="ECO:0000313" key="12">
    <source>
        <dbReference type="EMBL" id="SEM17971.1"/>
    </source>
</evidence>
<name>A0A1H7W907_9ACTN</name>
<dbReference type="EMBL" id="FOBF01000010">
    <property type="protein sequence ID" value="SEM17971.1"/>
    <property type="molecule type" value="Genomic_DNA"/>
</dbReference>
<dbReference type="CDD" id="cd12214">
    <property type="entry name" value="ChiA1_BD"/>
    <property type="match status" value="1"/>
</dbReference>
<dbReference type="GO" id="GO:0006508">
    <property type="term" value="P:proteolysis"/>
    <property type="evidence" value="ECO:0007669"/>
    <property type="project" value="UniProtKB-KW"/>
</dbReference>
<evidence type="ECO:0000256" key="6">
    <source>
        <dbReference type="ARBA" id="ARBA00022833"/>
    </source>
</evidence>
<dbReference type="InterPro" id="IPR001570">
    <property type="entry name" value="Peptidase_M4_C_domain"/>
</dbReference>
<dbReference type="Pfam" id="PF01447">
    <property type="entry name" value="Peptidase_M4"/>
    <property type="match status" value="1"/>
</dbReference>
<dbReference type="InterPro" id="IPR023612">
    <property type="entry name" value="Peptidase_M4"/>
</dbReference>
<dbReference type="GO" id="GO:0004222">
    <property type="term" value="F:metalloendopeptidase activity"/>
    <property type="evidence" value="ECO:0007669"/>
    <property type="project" value="InterPro"/>
</dbReference>
<dbReference type="GO" id="GO:0046872">
    <property type="term" value="F:metal ion binding"/>
    <property type="evidence" value="ECO:0007669"/>
    <property type="project" value="UniProtKB-KW"/>
</dbReference>
<evidence type="ECO:0000256" key="4">
    <source>
        <dbReference type="ARBA" id="ARBA00022729"/>
    </source>
</evidence>
<dbReference type="RefSeq" id="WP_055507118.1">
    <property type="nucleotide sequence ID" value="NZ_BBZG01000004.1"/>
</dbReference>
<dbReference type="Gene3D" id="3.10.170.10">
    <property type="match status" value="1"/>
</dbReference>
<feature type="domain" description="Chitin-binding type-3" evidence="11">
    <location>
        <begin position="739"/>
        <end position="785"/>
    </location>
</feature>
<sequence length="785" mass="79298">MNPRLGSGAVAVLALALATAAPADAATLPPPASVSAASHAVSAAGPPGPDERRNAISTARAAITSRAGAVRAADGDSFALASTVAGPRGLQYLTFSRAHRGLPVYGGDVVVATDGSGAVVTTLTTGQRAAIDVPTRPAVKAADAAVTARAELPGAAGVADPVLVVHAASGRPRLAWEAVVTGAPGRPAALHVYVDARTGEVFDRWDEVRDGTGNSRYNGNPVTIDTSPSYTMRDPRRSGVQCGGQNGQPYTKSTDSWGNGSGTDLETACVDALFAAQKEWDMLRDWLGRNGVNGQGGGYPARVGLAEVNAYWTGSYATFGRNSGGTQQLTSMDVVGHEFGHGVFQFSGGGGAGSGNETGGLNESTGDIFGALTEAYANEAADLDPPDYLVGEEVNLSGSGPIRNMYNPSALGDPNCYSSAIPNTEVHAAAGPQNHWFYLVAEGTNPAGKPASARCDGGAAITGLGIRKAGEIFMAALNTKTAPWTHAKVRVATLQAAKTLYPGSCAEFAVVKAAWDGVSVGRQAGEPTCEQQSDDFSVGLQPASGTAAPGQSVTTTVTTTVTGGSAQQVTLRTGPLPAGVTASFDPATISAGQSSRLTLATSAASPQGTHAITVIADGTAVDRQAAFTLQIGQASQDDYTMTVTPSSASVPAGQSATATLSTQVTAGQAQSVALSASGAPSGVSVSFSPRTVTAGQSATVTVTTTASVAPGTYPISLNGDGTSADHAAAFTLTVTGGQDTTWAPYTAYAAGDQVTYQGVRYRCLQGHTSLPGWEPPGVPALWQPV</sequence>
<dbReference type="PANTHER" id="PTHR33794">
    <property type="entry name" value="BACILLOLYSIN"/>
    <property type="match status" value="1"/>
</dbReference>
<dbReference type="InterPro" id="IPR011096">
    <property type="entry name" value="FTP_domain"/>
</dbReference>
<proteinExistence type="inferred from homology"/>
<dbReference type="Pfam" id="PF02868">
    <property type="entry name" value="Peptidase_M4_C"/>
    <property type="match status" value="1"/>
</dbReference>